<accession>A0ABQ9A328</accession>
<evidence type="ECO:0000313" key="2">
    <source>
        <dbReference type="Proteomes" id="UP001141253"/>
    </source>
</evidence>
<proteinExistence type="predicted"/>
<dbReference type="Proteomes" id="UP001141253">
    <property type="component" value="Chromosome 8"/>
</dbReference>
<reference evidence="1" key="2">
    <citation type="journal article" date="2023" name="Int. J. Mol. Sci.">
        <title>De Novo Assembly and Annotation of 11 Diverse Shrub Willow (Salix) Genomes Reveals Novel Gene Organization in Sex-Linked Regions.</title>
        <authorList>
            <person name="Hyden B."/>
            <person name="Feng K."/>
            <person name="Yates T.B."/>
            <person name="Jawdy S."/>
            <person name="Cereghino C."/>
            <person name="Smart L.B."/>
            <person name="Muchero W."/>
        </authorList>
    </citation>
    <scope>NUCLEOTIDE SEQUENCE</scope>
    <source>
        <tissue evidence="1">Shoot tip</tissue>
    </source>
</reference>
<protein>
    <submittedName>
        <fullName evidence="1">Uncharacterized protein</fullName>
    </submittedName>
</protein>
<reference evidence="1" key="1">
    <citation type="submission" date="2022-10" db="EMBL/GenBank/DDBJ databases">
        <authorList>
            <person name="Hyden B.L."/>
            <person name="Feng K."/>
            <person name="Yates T."/>
            <person name="Jawdy S."/>
            <person name="Smart L.B."/>
            <person name="Muchero W."/>
        </authorList>
    </citation>
    <scope>NUCLEOTIDE SEQUENCE</scope>
    <source>
        <tissue evidence="1">Shoot tip</tissue>
    </source>
</reference>
<dbReference type="EMBL" id="JAPFFI010000023">
    <property type="protein sequence ID" value="KAJ6322043.1"/>
    <property type="molecule type" value="Genomic_DNA"/>
</dbReference>
<comment type="caution">
    <text evidence="1">The sequence shown here is derived from an EMBL/GenBank/DDBJ whole genome shotgun (WGS) entry which is preliminary data.</text>
</comment>
<keyword evidence="2" id="KW-1185">Reference proteome</keyword>
<organism evidence="1 2">
    <name type="scientific">Salix suchowensis</name>
    <dbReference type="NCBI Taxonomy" id="1278906"/>
    <lineage>
        <taxon>Eukaryota</taxon>
        <taxon>Viridiplantae</taxon>
        <taxon>Streptophyta</taxon>
        <taxon>Embryophyta</taxon>
        <taxon>Tracheophyta</taxon>
        <taxon>Spermatophyta</taxon>
        <taxon>Magnoliopsida</taxon>
        <taxon>eudicotyledons</taxon>
        <taxon>Gunneridae</taxon>
        <taxon>Pentapetalae</taxon>
        <taxon>rosids</taxon>
        <taxon>fabids</taxon>
        <taxon>Malpighiales</taxon>
        <taxon>Salicaceae</taxon>
        <taxon>Saliceae</taxon>
        <taxon>Salix</taxon>
    </lineage>
</organism>
<evidence type="ECO:0000313" key="1">
    <source>
        <dbReference type="EMBL" id="KAJ6322043.1"/>
    </source>
</evidence>
<gene>
    <name evidence="1" type="ORF">OIU77_012010</name>
</gene>
<name>A0ABQ9A328_9ROSI</name>
<sequence length="132" mass="14544">MKLRLCNSWVRYFESELDCKFMQSWVAIMFDKHGQACIIASTSAISCGSLSDDKHGEDCATTSVAAAHIFFSSGPGLKWWRIFGLHFGCSQMGCQNVQRAASFAASGFSWLRYCIGGIVFLSSLEGVHLKSI</sequence>